<feature type="compositionally biased region" description="Basic and acidic residues" evidence="1">
    <location>
        <begin position="41"/>
        <end position="54"/>
    </location>
</feature>
<feature type="region of interest" description="Disordered" evidence="1">
    <location>
        <begin position="136"/>
        <end position="156"/>
    </location>
</feature>
<accession>A0A9Q0KSZ9</accession>
<feature type="region of interest" description="Disordered" evidence="1">
    <location>
        <begin position="217"/>
        <end position="241"/>
    </location>
</feature>
<proteinExistence type="predicted"/>
<gene>
    <name evidence="2" type="ORF">NE237_001160</name>
</gene>
<dbReference type="AlphaFoldDB" id="A0A9Q0KSZ9"/>
<comment type="caution">
    <text evidence="2">The sequence shown here is derived from an EMBL/GenBank/DDBJ whole genome shotgun (WGS) entry which is preliminary data.</text>
</comment>
<evidence type="ECO:0000313" key="2">
    <source>
        <dbReference type="EMBL" id="KAJ4976054.1"/>
    </source>
</evidence>
<name>A0A9Q0KSZ9_9MAGN</name>
<protein>
    <submittedName>
        <fullName evidence="2">Uncharacterized protein</fullName>
    </submittedName>
</protein>
<evidence type="ECO:0000256" key="1">
    <source>
        <dbReference type="SAM" id="MobiDB-lite"/>
    </source>
</evidence>
<dbReference type="EMBL" id="JAMYWD010000003">
    <property type="protein sequence ID" value="KAJ4976054.1"/>
    <property type="molecule type" value="Genomic_DNA"/>
</dbReference>
<keyword evidence="3" id="KW-1185">Reference proteome</keyword>
<evidence type="ECO:0000313" key="3">
    <source>
        <dbReference type="Proteomes" id="UP001141806"/>
    </source>
</evidence>
<organism evidence="2 3">
    <name type="scientific">Protea cynaroides</name>
    <dbReference type="NCBI Taxonomy" id="273540"/>
    <lineage>
        <taxon>Eukaryota</taxon>
        <taxon>Viridiplantae</taxon>
        <taxon>Streptophyta</taxon>
        <taxon>Embryophyta</taxon>
        <taxon>Tracheophyta</taxon>
        <taxon>Spermatophyta</taxon>
        <taxon>Magnoliopsida</taxon>
        <taxon>Proteales</taxon>
        <taxon>Proteaceae</taxon>
        <taxon>Protea</taxon>
    </lineage>
</organism>
<reference evidence="2" key="1">
    <citation type="journal article" date="2023" name="Plant J.">
        <title>The genome of the king protea, Protea cynaroides.</title>
        <authorList>
            <person name="Chang J."/>
            <person name="Duong T.A."/>
            <person name="Schoeman C."/>
            <person name="Ma X."/>
            <person name="Roodt D."/>
            <person name="Barker N."/>
            <person name="Li Z."/>
            <person name="Van de Peer Y."/>
            <person name="Mizrachi E."/>
        </authorList>
    </citation>
    <scope>NUCLEOTIDE SEQUENCE</scope>
    <source>
        <tissue evidence="2">Young leaves</tissue>
    </source>
</reference>
<dbReference type="Proteomes" id="UP001141806">
    <property type="component" value="Unassembled WGS sequence"/>
</dbReference>
<sequence length="361" mass="39666">MDPVEPHPIPENPVCEAFSVSPNGVSVEPRILHSAVAGSQQEKDDCTLESKGKSGTDISGEEGDAVDGVVSREYRPEMNFVRQESGKVSEPSWSSRRAKKKKPAGPQKQFLFPTRPNVLTRLPLLGRDPVSARQVSPPILAPSGQSAVEKDDQSGPFHFKPKISNFATCHSPGLCSPNSFECLDQINPELGLLESGILKNSAPLPFVSSAGHTPFPLVSSSPSNGKKIRNRTPLKPPTLAEVDLSEPPIHKDHATPVSPYLELLSKPFSIPFGPGRAYSRDQSRWVQAESLDLFPSPIVPIHMDQVIYNNKSKRNETFLISQDNNDVNLENENRDHEIGMGFLDPRGMECMEDSSHYMARC</sequence>
<feature type="region of interest" description="Disordered" evidence="1">
    <location>
        <begin position="35"/>
        <end position="111"/>
    </location>
</feature>